<reference evidence="1" key="2">
    <citation type="journal article" date="2022" name="New Phytol.">
        <title>Evolutionary transition to the ectomycorrhizal habit in the genomes of a hyperdiverse lineage of mushroom-forming fungi.</title>
        <authorList>
            <person name="Looney B."/>
            <person name="Miyauchi S."/>
            <person name="Morin E."/>
            <person name="Drula E."/>
            <person name="Courty P.E."/>
            <person name="Kohler A."/>
            <person name="Kuo A."/>
            <person name="LaButti K."/>
            <person name="Pangilinan J."/>
            <person name="Lipzen A."/>
            <person name="Riley R."/>
            <person name="Andreopoulos W."/>
            <person name="He G."/>
            <person name="Johnson J."/>
            <person name="Nolan M."/>
            <person name="Tritt A."/>
            <person name="Barry K.W."/>
            <person name="Grigoriev I.V."/>
            <person name="Nagy L.G."/>
            <person name="Hibbett D."/>
            <person name="Henrissat B."/>
            <person name="Matheny P.B."/>
            <person name="Labbe J."/>
            <person name="Martin F.M."/>
        </authorList>
    </citation>
    <scope>NUCLEOTIDE SEQUENCE</scope>
    <source>
        <strain evidence="1">EC-137</strain>
    </source>
</reference>
<dbReference type="Proteomes" id="UP000814128">
    <property type="component" value="Unassembled WGS sequence"/>
</dbReference>
<comment type="caution">
    <text evidence="1">The sequence shown here is derived from an EMBL/GenBank/DDBJ whole genome shotgun (WGS) entry which is preliminary data.</text>
</comment>
<evidence type="ECO:0000313" key="2">
    <source>
        <dbReference type="Proteomes" id="UP000814128"/>
    </source>
</evidence>
<dbReference type="EMBL" id="MU273508">
    <property type="protein sequence ID" value="KAI0033982.1"/>
    <property type="molecule type" value="Genomic_DNA"/>
</dbReference>
<reference evidence="1" key="1">
    <citation type="submission" date="2021-02" db="EMBL/GenBank/DDBJ databases">
        <authorList>
            <consortium name="DOE Joint Genome Institute"/>
            <person name="Ahrendt S."/>
            <person name="Looney B.P."/>
            <person name="Miyauchi S."/>
            <person name="Morin E."/>
            <person name="Drula E."/>
            <person name="Courty P.E."/>
            <person name="Chicoki N."/>
            <person name="Fauchery L."/>
            <person name="Kohler A."/>
            <person name="Kuo A."/>
            <person name="Labutti K."/>
            <person name="Pangilinan J."/>
            <person name="Lipzen A."/>
            <person name="Riley R."/>
            <person name="Andreopoulos W."/>
            <person name="He G."/>
            <person name="Johnson J."/>
            <person name="Barry K.W."/>
            <person name="Grigoriev I.V."/>
            <person name="Nagy L."/>
            <person name="Hibbett D."/>
            <person name="Henrissat B."/>
            <person name="Matheny P.B."/>
            <person name="Labbe J."/>
            <person name="Martin F."/>
        </authorList>
    </citation>
    <scope>NUCLEOTIDE SEQUENCE</scope>
    <source>
        <strain evidence="1">EC-137</strain>
    </source>
</reference>
<accession>A0ACB8QR40</accession>
<name>A0ACB8QR40_9AGAM</name>
<evidence type="ECO:0000313" key="1">
    <source>
        <dbReference type="EMBL" id="KAI0033982.1"/>
    </source>
</evidence>
<sequence>MPPREPMWFCHECHAEMRPLMVPDPHCASCNGTFVEKIEDEQDDPRAFQEAGPAWDDGTVPGEENLEWFTNLMQLLGNPEPASRTVPASSLPHQRSSSFSAGQTGGGMRFEISRTGPGGSMRSFVVGGPNTLGGQPRTNRPEGNIAGTLMAQYLLSMLNQRAGGNHEDPFGSMFGIGPEDGRWGDYVFNQEALDQIVTQLMENSSASGPVPASEELLNRLDREVLEENSPLLERDCAVCKEQFSLTVDDPDELVVVRLPCKHPFHESCITPWLKTSATCPVCRHQLVPQSNHDHPPSSRPGSPRNRSSPHASSQAGSSSGSGTANASGGPGGIFGPLFNILSGGHNRQDSTHNNSNQPSSSHPQRRGSHDDVPGGWAD</sequence>
<protein>
    <submittedName>
        <fullName evidence="1">Uncharacterized protein</fullName>
    </submittedName>
</protein>
<gene>
    <name evidence="1" type="ORF">K488DRAFT_46467</name>
</gene>
<proteinExistence type="predicted"/>
<organism evidence="1 2">
    <name type="scientific">Vararia minispora EC-137</name>
    <dbReference type="NCBI Taxonomy" id="1314806"/>
    <lineage>
        <taxon>Eukaryota</taxon>
        <taxon>Fungi</taxon>
        <taxon>Dikarya</taxon>
        <taxon>Basidiomycota</taxon>
        <taxon>Agaricomycotina</taxon>
        <taxon>Agaricomycetes</taxon>
        <taxon>Russulales</taxon>
        <taxon>Lachnocladiaceae</taxon>
        <taxon>Vararia</taxon>
    </lineage>
</organism>
<keyword evidence="2" id="KW-1185">Reference proteome</keyword>